<protein>
    <submittedName>
        <fullName evidence="2">Uncharacterized protein</fullName>
    </submittedName>
</protein>
<dbReference type="EMBL" id="FNBK01000013">
    <property type="protein sequence ID" value="SDG02632.1"/>
    <property type="molecule type" value="Genomic_DNA"/>
</dbReference>
<evidence type="ECO:0000256" key="1">
    <source>
        <dbReference type="SAM" id="MobiDB-lite"/>
    </source>
</evidence>
<dbReference type="RefSeq" id="WP_139171151.1">
    <property type="nucleotide sequence ID" value="NZ_FNBK01000013.1"/>
</dbReference>
<dbReference type="Proteomes" id="UP000199076">
    <property type="component" value="Unassembled WGS sequence"/>
</dbReference>
<sequence length="459" mass="51319">MSASAATQQSNLQSAAPQIPDDERLHRLVVEAGKYLGLRVGDSLPITEVVTQGEANGYTESEVYALLEHEGLPTDDSATIPVPPQGDVFGELWRTYRTPQATFSTIPEVQELRQWLAQQREKRCTEYEDGTHQYKVQHAHSLHTARKRSGQAKDVGRHFIEEYKQFTTVIVTYCAEKGPSETIAEHASKFYPSTLSQPRWEIFNRDIETEQWAGCRLLAPENPANAPTPTFTHGHAVYWVEGWHDREAFEELRETFLTEVDGATEELNPLDRMIQVQHHTSAEIEPSDSVKRGDLDAERGATTAASGEVAANLPLLRARNALRERDASAEEWARADAEECPNWVEYWLAHLRLGLDGDSDTSGISRWGTFGDFRKIADEMKEGRGYDEEVSEKKGCGVQQSPQDRSLSDTEEQFITEYVEAGLPADRDVIAAAIEENINELGGIARVDVLVEAIQARVG</sequence>
<keyword evidence="3" id="KW-1185">Reference proteome</keyword>
<dbReference type="OrthoDB" id="350797at2157"/>
<reference evidence="3" key="1">
    <citation type="submission" date="2016-10" db="EMBL/GenBank/DDBJ databases">
        <authorList>
            <person name="Varghese N."/>
            <person name="Submissions S."/>
        </authorList>
    </citation>
    <scope>NUCLEOTIDE SEQUENCE [LARGE SCALE GENOMIC DNA]</scope>
    <source>
        <strain evidence="3">IBRC-M 10760</strain>
    </source>
</reference>
<feature type="region of interest" description="Disordered" evidence="1">
    <location>
        <begin position="385"/>
        <end position="410"/>
    </location>
</feature>
<evidence type="ECO:0000313" key="3">
    <source>
        <dbReference type="Proteomes" id="UP000199076"/>
    </source>
</evidence>
<accession>A0A1G7QVT7</accession>
<organism evidence="2 3">
    <name type="scientific">Halorientalis regularis</name>
    <dbReference type="NCBI Taxonomy" id="660518"/>
    <lineage>
        <taxon>Archaea</taxon>
        <taxon>Methanobacteriati</taxon>
        <taxon>Methanobacteriota</taxon>
        <taxon>Stenosarchaea group</taxon>
        <taxon>Halobacteria</taxon>
        <taxon>Halobacteriales</taxon>
        <taxon>Haloarculaceae</taxon>
        <taxon>Halorientalis</taxon>
    </lineage>
</organism>
<dbReference type="AlphaFoldDB" id="A0A1G7QVT7"/>
<evidence type="ECO:0000313" key="2">
    <source>
        <dbReference type="EMBL" id="SDG02632.1"/>
    </source>
</evidence>
<name>A0A1G7QVT7_9EURY</name>
<gene>
    <name evidence="2" type="ORF">SAMN05216218_113118</name>
</gene>
<feature type="compositionally biased region" description="Basic and acidic residues" evidence="1">
    <location>
        <begin position="385"/>
        <end position="395"/>
    </location>
</feature>
<proteinExistence type="predicted"/>